<dbReference type="InterPro" id="IPR038986">
    <property type="entry name" value="Clr2"/>
</dbReference>
<evidence type="ECO:0000256" key="1">
    <source>
        <dbReference type="SAM" id="MobiDB-lite"/>
    </source>
</evidence>
<dbReference type="Proteomes" id="UP000027195">
    <property type="component" value="Unassembled WGS sequence"/>
</dbReference>
<dbReference type="GO" id="GO:0030466">
    <property type="term" value="P:silent mating-type cassette heterochromatin formation"/>
    <property type="evidence" value="ECO:0007669"/>
    <property type="project" value="TreeGrafter"/>
</dbReference>
<dbReference type="PANTHER" id="PTHR38046">
    <property type="entry name" value="CRYPTIC LOCI REGULATOR 2"/>
    <property type="match status" value="1"/>
</dbReference>
<dbReference type="GO" id="GO:0031934">
    <property type="term" value="C:mating-type region heterochromatin"/>
    <property type="evidence" value="ECO:0007669"/>
    <property type="project" value="TreeGrafter"/>
</dbReference>
<dbReference type="InterPro" id="IPR031915">
    <property type="entry name" value="Clr2_N"/>
</dbReference>
<dbReference type="HOGENOM" id="CLU_1326179_0_0_1"/>
<dbReference type="GO" id="GO:0033553">
    <property type="term" value="C:rDNA heterochromatin"/>
    <property type="evidence" value="ECO:0007669"/>
    <property type="project" value="TreeGrafter"/>
</dbReference>
<dbReference type="Pfam" id="PF16761">
    <property type="entry name" value="Clr2_transil"/>
    <property type="match status" value="1"/>
</dbReference>
<dbReference type="PANTHER" id="PTHR38046:SF1">
    <property type="entry name" value="CRYPTIC LOCI REGULATOR 2"/>
    <property type="match status" value="1"/>
</dbReference>
<sequence length="208" mass="23148">MAKAPPARAVTVTVRTRPAPYPKAPAPAPAPAQPRVQHSGRIPGTMKIAFPPNYTDGDSSLQYEDGEKVVDENGNVNYLVRIPLTDGTGKSWRKKIGTYLAHHVLDIDRSKQSVWFVDKLPKGYALYEHRKGPSYSPRTDHYLVGCELGHIFRSPQEFAFHAKHIFEVGNASDPSKAPPCACKYCSGTAQSDISRRFFNMKLKPRKNT</sequence>
<feature type="region of interest" description="Disordered" evidence="1">
    <location>
        <begin position="1"/>
        <end position="38"/>
    </location>
</feature>
<feature type="domain" description="Cryptic loci regulator 2 N-terminal" evidence="2">
    <location>
        <begin position="115"/>
        <end position="185"/>
    </location>
</feature>
<proteinExistence type="predicted"/>
<keyword evidence="4" id="KW-1185">Reference proteome</keyword>
<gene>
    <name evidence="3" type="ORF">BOTBODRAFT_70572</name>
</gene>
<feature type="compositionally biased region" description="Pro residues" evidence="1">
    <location>
        <begin position="19"/>
        <end position="32"/>
    </location>
</feature>
<dbReference type="EMBL" id="KL198114">
    <property type="protein sequence ID" value="KDQ07144.1"/>
    <property type="molecule type" value="Genomic_DNA"/>
</dbReference>
<dbReference type="OrthoDB" id="2421327at2759"/>
<dbReference type="STRING" id="930990.A0A067LVF4"/>
<organism evidence="3 4">
    <name type="scientific">Botryobasidium botryosum (strain FD-172 SS1)</name>
    <dbReference type="NCBI Taxonomy" id="930990"/>
    <lineage>
        <taxon>Eukaryota</taxon>
        <taxon>Fungi</taxon>
        <taxon>Dikarya</taxon>
        <taxon>Basidiomycota</taxon>
        <taxon>Agaricomycotina</taxon>
        <taxon>Agaricomycetes</taxon>
        <taxon>Cantharellales</taxon>
        <taxon>Botryobasidiaceae</taxon>
        <taxon>Botryobasidium</taxon>
    </lineage>
</organism>
<evidence type="ECO:0000259" key="2">
    <source>
        <dbReference type="Pfam" id="PF16761"/>
    </source>
</evidence>
<protein>
    <recommendedName>
        <fullName evidence="2">Cryptic loci regulator 2 N-terminal domain-containing protein</fullName>
    </recommendedName>
</protein>
<dbReference type="InParanoid" id="A0A067LVF4"/>
<evidence type="ECO:0000313" key="4">
    <source>
        <dbReference type="Proteomes" id="UP000027195"/>
    </source>
</evidence>
<dbReference type="AlphaFoldDB" id="A0A067LVF4"/>
<dbReference type="GO" id="GO:0070824">
    <property type="term" value="C:SHREC complex"/>
    <property type="evidence" value="ECO:0007669"/>
    <property type="project" value="InterPro"/>
</dbReference>
<name>A0A067LVF4_BOTB1</name>
<evidence type="ECO:0000313" key="3">
    <source>
        <dbReference type="EMBL" id="KDQ07144.1"/>
    </source>
</evidence>
<reference evidence="4" key="1">
    <citation type="journal article" date="2014" name="Proc. Natl. Acad. Sci. U.S.A.">
        <title>Extensive sampling of basidiomycete genomes demonstrates inadequacy of the white-rot/brown-rot paradigm for wood decay fungi.</title>
        <authorList>
            <person name="Riley R."/>
            <person name="Salamov A.A."/>
            <person name="Brown D.W."/>
            <person name="Nagy L.G."/>
            <person name="Floudas D."/>
            <person name="Held B.W."/>
            <person name="Levasseur A."/>
            <person name="Lombard V."/>
            <person name="Morin E."/>
            <person name="Otillar R."/>
            <person name="Lindquist E.A."/>
            <person name="Sun H."/>
            <person name="LaButti K.M."/>
            <person name="Schmutz J."/>
            <person name="Jabbour D."/>
            <person name="Luo H."/>
            <person name="Baker S.E."/>
            <person name="Pisabarro A.G."/>
            <person name="Walton J.D."/>
            <person name="Blanchette R.A."/>
            <person name="Henrissat B."/>
            <person name="Martin F."/>
            <person name="Cullen D."/>
            <person name="Hibbett D.S."/>
            <person name="Grigoriev I.V."/>
        </authorList>
    </citation>
    <scope>NUCLEOTIDE SEQUENCE [LARGE SCALE GENOMIC DNA]</scope>
    <source>
        <strain evidence="4">FD-172 SS1</strain>
    </source>
</reference>
<accession>A0A067LVF4</accession>